<feature type="compositionally biased region" description="Basic and acidic residues" evidence="1">
    <location>
        <begin position="27"/>
        <end position="36"/>
    </location>
</feature>
<accession>A0A834M281</accession>
<feature type="compositionally biased region" description="Basic and acidic residues" evidence="1">
    <location>
        <begin position="91"/>
        <end position="100"/>
    </location>
</feature>
<protein>
    <submittedName>
        <fullName evidence="2">Uncharacterized protein</fullName>
    </submittedName>
</protein>
<reference evidence="2" key="1">
    <citation type="submission" date="2020-08" db="EMBL/GenBank/DDBJ databases">
        <title>Genome sequencing and assembly of the red palm weevil Rhynchophorus ferrugineus.</title>
        <authorList>
            <person name="Dias G.B."/>
            <person name="Bergman C.M."/>
            <person name="Manee M."/>
        </authorList>
    </citation>
    <scope>NUCLEOTIDE SEQUENCE</scope>
    <source>
        <strain evidence="2">AA-2017</strain>
        <tissue evidence="2">Whole larva</tissue>
    </source>
</reference>
<evidence type="ECO:0000313" key="2">
    <source>
        <dbReference type="EMBL" id="KAF7269306.1"/>
    </source>
</evidence>
<dbReference type="Proteomes" id="UP000625711">
    <property type="component" value="Unassembled WGS sequence"/>
</dbReference>
<proteinExistence type="predicted"/>
<sequence length="129" mass="15164">MNRSRSQSTSKSLESKRSRSRNGDASSLDRRLKEEYEPILVHQTFLPRSPKSNKSMKRELCRYMNRSRSQSTTKSLVSKRSRSRSGSVSSLEKRLKKEYEPTLIHQSLLSRFHNSNNSMESDRYRYINS</sequence>
<dbReference type="AlphaFoldDB" id="A0A834M281"/>
<gene>
    <name evidence="2" type="ORF">GWI33_017661</name>
</gene>
<comment type="caution">
    <text evidence="2">The sequence shown here is derived from an EMBL/GenBank/DDBJ whole genome shotgun (WGS) entry which is preliminary data.</text>
</comment>
<evidence type="ECO:0000256" key="1">
    <source>
        <dbReference type="SAM" id="MobiDB-lite"/>
    </source>
</evidence>
<organism evidence="2 3">
    <name type="scientific">Rhynchophorus ferrugineus</name>
    <name type="common">Red palm weevil</name>
    <name type="synonym">Curculio ferrugineus</name>
    <dbReference type="NCBI Taxonomy" id="354439"/>
    <lineage>
        <taxon>Eukaryota</taxon>
        <taxon>Metazoa</taxon>
        <taxon>Ecdysozoa</taxon>
        <taxon>Arthropoda</taxon>
        <taxon>Hexapoda</taxon>
        <taxon>Insecta</taxon>
        <taxon>Pterygota</taxon>
        <taxon>Neoptera</taxon>
        <taxon>Endopterygota</taxon>
        <taxon>Coleoptera</taxon>
        <taxon>Polyphaga</taxon>
        <taxon>Cucujiformia</taxon>
        <taxon>Curculionidae</taxon>
        <taxon>Dryophthorinae</taxon>
        <taxon>Rhynchophorus</taxon>
    </lineage>
</organism>
<keyword evidence="3" id="KW-1185">Reference proteome</keyword>
<feature type="compositionally biased region" description="Low complexity" evidence="1">
    <location>
        <begin position="1"/>
        <end position="12"/>
    </location>
</feature>
<evidence type="ECO:0000313" key="3">
    <source>
        <dbReference type="Proteomes" id="UP000625711"/>
    </source>
</evidence>
<dbReference type="EMBL" id="JAACXV010014243">
    <property type="protein sequence ID" value="KAF7269306.1"/>
    <property type="molecule type" value="Genomic_DNA"/>
</dbReference>
<name>A0A834M281_RHYFE</name>
<feature type="region of interest" description="Disordered" evidence="1">
    <location>
        <begin position="1"/>
        <end position="100"/>
    </location>
</feature>